<dbReference type="Proteomes" id="UP000489600">
    <property type="component" value="Unassembled WGS sequence"/>
</dbReference>
<evidence type="ECO:0000313" key="4">
    <source>
        <dbReference type="Proteomes" id="UP000489600"/>
    </source>
</evidence>
<keyword evidence="4" id="KW-1185">Reference proteome</keyword>
<keyword evidence="1" id="KW-0812">Transmembrane</keyword>
<keyword evidence="2" id="KW-0732">Signal</keyword>
<protein>
    <recommendedName>
        <fullName evidence="5">Reverse transcriptase domain-containing protein</fullName>
    </recommendedName>
</protein>
<dbReference type="PANTHER" id="PTHR33116:SF80">
    <property type="entry name" value="REVERSE TRANSCRIPTASE ZINC-BINDING DOMAIN-CONTAINING PROTEIN"/>
    <property type="match status" value="1"/>
</dbReference>
<evidence type="ECO:0008006" key="5">
    <source>
        <dbReference type="Google" id="ProtNLM"/>
    </source>
</evidence>
<proteinExistence type="predicted"/>
<feature type="signal peptide" evidence="2">
    <location>
        <begin position="1"/>
        <end position="22"/>
    </location>
</feature>
<reference evidence="3" key="1">
    <citation type="submission" date="2019-07" db="EMBL/GenBank/DDBJ databases">
        <authorList>
            <person name="Dittberner H."/>
        </authorList>
    </citation>
    <scope>NUCLEOTIDE SEQUENCE [LARGE SCALE GENOMIC DNA]</scope>
</reference>
<gene>
    <name evidence="3" type="ORF">ANE_LOCUS778</name>
</gene>
<sequence length="491" mass="54976">MAIKKFSSLMVFALLILPMISGDGVGMDCKEGVCRGKPECNASCKSAGYKNGGACVGYPDPRDDLLIFVEGSFESVAGVFTVLSQFEKLSGLAVNISKTSMFCSGVSDEVLDQLRNRFSLFPGSLPIRYLGLPLCSRKLTISDCDPLLQQIRTKLNGWMHRHLSLAGRLTLIATVISGIIGFWTAAFFLPKKVIRKVNSLCSSFLWHGSLDGPSSAKVSWSSLSYPKSEAGLGIKSILEWNDTCGLKLIWMLFFRAGSIWVAWIRSRYLSRSCFWSLNEDNQSFSWMFRRLLKLRHKAVTFLRILIGNGEETYFWWDPWTPFGPLIHFLGPQGPASLGIPLFSLVMERLSPAGWCLPAARSEIQLQLFSFITTISYSNVSDVAQWLVGDKVCKSFSSKVTWDNIRNVKPHVSWHPLRACTSSDRSLALLQGWQAAIYEIWKERNRRFHDGATLSPSLILQRIFVVVKNKSIAMENLGSGRGEALLRIWSSI</sequence>
<comment type="caution">
    <text evidence="3">The sequence shown here is derived from an EMBL/GenBank/DDBJ whole genome shotgun (WGS) entry which is preliminary data.</text>
</comment>
<keyword evidence="1" id="KW-1133">Transmembrane helix</keyword>
<evidence type="ECO:0000313" key="3">
    <source>
        <dbReference type="EMBL" id="VVA90333.1"/>
    </source>
</evidence>
<dbReference type="EMBL" id="CABITT030000001">
    <property type="protein sequence ID" value="VVA90333.1"/>
    <property type="molecule type" value="Genomic_DNA"/>
</dbReference>
<organism evidence="3 4">
    <name type="scientific">Arabis nemorensis</name>
    <dbReference type="NCBI Taxonomy" id="586526"/>
    <lineage>
        <taxon>Eukaryota</taxon>
        <taxon>Viridiplantae</taxon>
        <taxon>Streptophyta</taxon>
        <taxon>Embryophyta</taxon>
        <taxon>Tracheophyta</taxon>
        <taxon>Spermatophyta</taxon>
        <taxon>Magnoliopsida</taxon>
        <taxon>eudicotyledons</taxon>
        <taxon>Gunneridae</taxon>
        <taxon>Pentapetalae</taxon>
        <taxon>rosids</taxon>
        <taxon>malvids</taxon>
        <taxon>Brassicales</taxon>
        <taxon>Brassicaceae</taxon>
        <taxon>Arabideae</taxon>
        <taxon>Arabis</taxon>
    </lineage>
</organism>
<evidence type="ECO:0000256" key="2">
    <source>
        <dbReference type="SAM" id="SignalP"/>
    </source>
</evidence>
<dbReference type="PANTHER" id="PTHR33116">
    <property type="entry name" value="REVERSE TRANSCRIPTASE ZINC-BINDING DOMAIN-CONTAINING PROTEIN-RELATED-RELATED"/>
    <property type="match status" value="1"/>
</dbReference>
<accession>A0A565AN81</accession>
<feature type="transmembrane region" description="Helical" evidence="1">
    <location>
        <begin position="169"/>
        <end position="189"/>
    </location>
</feature>
<name>A0A565AN81_9BRAS</name>
<dbReference type="OrthoDB" id="1108941at2759"/>
<dbReference type="AlphaFoldDB" id="A0A565AN81"/>
<keyword evidence="1" id="KW-0472">Membrane</keyword>
<feature type="chain" id="PRO_5021958299" description="Reverse transcriptase domain-containing protein" evidence="2">
    <location>
        <begin position="23"/>
        <end position="491"/>
    </location>
</feature>
<evidence type="ECO:0000256" key="1">
    <source>
        <dbReference type="SAM" id="Phobius"/>
    </source>
</evidence>